<dbReference type="EMBL" id="NZBU01000004">
    <property type="protein sequence ID" value="MAG21864.1"/>
    <property type="molecule type" value="Genomic_DNA"/>
</dbReference>
<organism evidence="2 3">
    <name type="scientific">Candidatus Iainarchaeum sp</name>
    <dbReference type="NCBI Taxonomy" id="3101447"/>
    <lineage>
        <taxon>Archaea</taxon>
        <taxon>Candidatus Iainarchaeota</taxon>
        <taxon>Candidatus Iainarchaeia</taxon>
        <taxon>Candidatus Iainarchaeales</taxon>
        <taxon>Candidatus Iainarchaeaceae</taxon>
        <taxon>Candidatus Iainarchaeum</taxon>
    </lineage>
</organism>
<evidence type="ECO:0000313" key="3">
    <source>
        <dbReference type="Proteomes" id="UP000226592"/>
    </source>
</evidence>
<proteinExistence type="inferred from homology"/>
<protein>
    <recommendedName>
        <fullName evidence="1">UPF0215 protein CL943_00980</fullName>
    </recommendedName>
</protein>
<comment type="caution">
    <text evidence="2">The sequence shown here is derived from an EMBL/GenBank/DDBJ whole genome shotgun (WGS) entry which is preliminary data.</text>
</comment>
<dbReference type="PANTHER" id="PTHR39518">
    <property type="entry name" value="UPF0215 PROTEIN MJ1150"/>
    <property type="match status" value="1"/>
</dbReference>
<dbReference type="PIRSF" id="PIRSF006380">
    <property type="entry name" value="UCP006380"/>
    <property type="match status" value="1"/>
</dbReference>
<dbReference type="InterPro" id="IPR002802">
    <property type="entry name" value="Endo_dU"/>
</dbReference>
<evidence type="ECO:0000256" key="1">
    <source>
        <dbReference type="HAMAP-Rule" id="MF_00582"/>
    </source>
</evidence>
<name>A0A2D6M0A6_9ARCH</name>
<comment type="similarity">
    <text evidence="1">Belongs to the UPF0215 family.</text>
</comment>
<dbReference type="AlphaFoldDB" id="A0A2D6M0A6"/>
<dbReference type="PANTHER" id="PTHR39518:SF2">
    <property type="entry name" value="UPF0215 PROTEIN MJ1150"/>
    <property type="match status" value="1"/>
</dbReference>
<dbReference type="HAMAP" id="MF_00582">
    <property type="entry name" value="UPF0215"/>
    <property type="match status" value="1"/>
</dbReference>
<reference evidence="3" key="1">
    <citation type="submission" date="2017-09" db="EMBL/GenBank/DDBJ databases">
        <title>The Reconstruction of 2,631 Draft Metagenome-Assembled Genomes from the Global Oceans.</title>
        <authorList>
            <person name="Tully B.J."/>
            <person name="Graham E.D."/>
            <person name="Heidelberg J.F."/>
        </authorList>
    </citation>
    <scope>NUCLEOTIDE SEQUENCE [LARGE SCALE GENOMIC DNA]</scope>
</reference>
<dbReference type="Gene3D" id="3.30.2170.10">
    <property type="entry name" value="archaeoglobus fulgidus dsm 4304 superfamily"/>
    <property type="match status" value="1"/>
</dbReference>
<dbReference type="Proteomes" id="UP000226592">
    <property type="component" value="Unassembled WGS sequence"/>
</dbReference>
<accession>A0A2D6M0A6</accession>
<evidence type="ECO:0000313" key="2">
    <source>
        <dbReference type="EMBL" id="MAG21864.1"/>
    </source>
</evidence>
<sequence length="186" mass="20764">MKNSISVLAIDDGSFKPKSRGKTVLIGVVFRIDGRIDGILKEDVGIDALDSTKQIIKMCNKSKFKDQIKYILLDGIAVAGFNVVDVETLFKKTGKPVINVFRKMPRLNLIEVALNNFKDKPKRLSLIKKAEDIYSFKNIFFQCHGITPNKAKILLKKTIFYSGLPEPIRIAHLIASAVTTGESTRP</sequence>
<gene>
    <name evidence="2" type="ORF">CL943_00980</name>
</gene>
<dbReference type="Pfam" id="PF01949">
    <property type="entry name" value="Endo_dU"/>
    <property type="match status" value="1"/>
</dbReference>